<dbReference type="OrthoDB" id="10559216at2759"/>
<evidence type="ECO:0000313" key="2">
    <source>
        <dbReference type="Proteomes" id="UP000271889"/>
    </source>
</evidence>
<gene>
    <name evidence="1" type="ORF">CGOC_LOCUS3872</name>
</gene>
<sequence>MSTNTTPVKMKMSLEDQEQIVMPPPPVEDYNPEISVSPHVQCPMLHQQVMIKNPPVPQMPQLTDTTISPARPDRDLMRYEIAKEKQIVRVPDYSDYAWKRLEQEKLAQYAIRDYGNGWMVGQK</sequence>
<organism evidence="1 2">
    <name type="scientific">Cylicostephanus goldi</name>
    <name type="common">Nematode worm</name>
    <dbReference type="NCBI Taxonomy" id="71465"/>
    <lineage>
        <taxon>Eukaryota</taxon>
        <taxon>Metazoa</taxon>
        <taxon>Ecdysozoa</taxon>
        <taxon>Nematoda</taxon>
        <taxon>Chromadorea</taxon>
        <taxon>Rhabditida</taxon>
        <taxon>Rhabditina</taxon>
        <taxon>Rhabditomorpha</taxon>
        <taxon>Strongyloidea</taxon>
        <taxon>Strongylidae</taxon>
        <taxon>Cylicostephanus</taxon>
    </lineage>
</organism>
<dbReference type="EMBL" id="UYRV01010044">
    <property type="protein sequence ID" value="VDK57110.1"/>
    <property type="molecule type" value="Genomic_DNA"/>
</dbReference>
<name>A0A3P6RQR9_CYLGO</name>
<reference evidence="1 2" key="1">
    <citation type="submission" date="2018-11" db="EMBL/GenBank/DDBJ databases">
        <authorList>
            <consortium name="Pathogen Informatics"/>
        </authorList>
    </citation>
    <scope>NUCLEOTIDE SEQUENCE [LARGE SCALE GENOMIC DNA]</scope>
</reference>
<dbReference type="AlphaFoldDB" id="A0A3P6RQR9"/>
<protein>
    <submittedName>
        <fullName evidence="1">Uncharacterized protein</fullName>
    </submittedName>
</protein>
<evidence type="ECO:0000313" key="1">
    <source>
        <dbReference type="EMBL" id="VDK57110.1"/>
    </source>
</evidence>
<dbReference type="Proteomes" id="UP000271889">
    <property type="component" value="Unassembled WGS sequence"/>
</dbReference>
<proteinExistence type="predicted"/>
<accession>A0A3P6RQR9</accession>
<keyword evidence="2" id="KW-1185">Reference proteome</keyword>